<dbReference type="OrthoDB" id="10554570at2759"/>
<evidence type="ECO:0000313" key="4">
    <source>
        <dbReference type="Proteomes" id="UP001153709"/>
    </source>
</evidence>
<evidence type="ECO:0000313" key="3">
    <source>
        <dbReference type="EMBL" id="CAG9832180.1"/>
    </source>
</evidence>
<evidence type="ECO:0000256" key="2">
    <source>
        <dbReference type="ARBA" id="ARBA00022729"/>
    </source>
</evidence>
<dbReference type="GO" id="GO:0005576">
    <property type="term" value="C:extracellular region"/>
    <property type="evidence" value="ECO:0007669"/>
    <property type="project" value="UniProtKB-ARBA"/>
</dbReference>
<evidence type="ECO:0000256" key="1">
    <source>
        <dbReference type="ARBA" id="ARBA00022685"/>
    </source>
</evidence>
<gene>
    <name evidence="3" type="ORF">DIABBA_LOCUS5707</name>
</gene>
<keyword evidence="4" id="KW-1185">Reference proteome</keyword>
<name>A0A9N9X916_DIABA</name>
<keyword evidence="2" id="KW-0732">Signal</keyword>
<dbReference type="Proteomes" id="UP001153709">
    <property type="component" value="Chromosome 3"/>
</dbReference>
<organism evidence="3 4">
    <name type="scientific">Diabrotica balteata</name>
    <name type="common">Banded cucumber beetle</name>
    <dbReference type="NCBI Taxonomy" id="107213"/>
    <lineage>
        <taxon>Eukaryota</taxon>
        <taxon>Metazoa</taxon>
        <taxon>Ecdysozoa</taxon>
        <taxon>Arthropoda</taxon>
        <taxon>Hexapoda</taxon>
        <taxon>Insecta</taxon>
        <taxon>Pterygota</taxon>
        <taxon>Neoptera</taxon>
        <taxon>Endopterygota</taxon>
        <taxon>Coleoptera</taxon>
        <taxon>Polyphaga</taxon>
        <taxon>Cucujiformia</taxon>
        <taxon>Chrysomeloidea</taxon>
        <taxon>Chrysomelidae</taxon>
        <taxon>Galerucinae</taxon>
        <taxon>Diabroticina</taxon>
        <taxon>Diabroticites</taxon>
        <taxon>Diabrotica</taxon>
    </lineage>
</organism>
<protein>
    <submittedName>
        <fullName evidence="3">Uncharacterized protein</fullName>
    </submittedName>
</protein>
<accession>A0A9N9X916</accession>
<reference evidence="3" key="1">
    <citation type="submission" date="2022-01" db="EMBL/GenBank/DDBJ databases">
        <authorList>
            <person name="King R."/>
        </authorList>
    </citation>
    <scope>NUCLEOTIDE SEQUENCE</scope>
</reference>
<keyword evidence="1" id="KW-0165">Cleavage on pair of basic residues</keyword>
<dbReference type="SUPFAM" id="SSF56994">
    <property type="entry name" value="Insulin-like"/>
    <property type="match status" value="1"/>
</dbReference>
<dbReference type="AlphaFoldDB" id="A0A9N9X916"/>
<dbReference type="InterPro" id="IPR036438">
    <property type="entry name" value="Insulin-like_sf"/>
</dbReference>
<sequence>MAQVLRSGKSFGVGSFGVRQLAYDCCTNRCSASVLALYCKDEVKDGTWCEFIRDATTYFPDLTN</sequence>
<dbReference type="EMBL" id="OU898278">
    <property type="protein sequence ID" value="CAG9832180.1"/>
    <property type="molecule type" value="Genomic_DNA"/>
</dbReference>
<proteinExistence type="predicted"/>